<gene>
    <name evidence="2" type="primary">guaA_1</name>
    <name evidence="2" type="ORF">XINFAN_02746</name>
</gene>
<dbReference type="InterPro" id="IPR029062">
    <property type="entry name" value="Class_I_gatase-like"/>
</dbReference>
<feature type="domain" description="Glutamine amidotransferase" evidence="1">
    <location>
        <begin position="41"/>
        <end position="179"/>
    </location>
</feature>
<dbReference type="SUPFAM" id="SSF52317">
    <property type="entry name" value="Class I glutamine amidotransferase-like"/>
    <property type="match status" value="1"/>
</dbReference>
<dbReference type="EC" id="6.3.5.2" evidence="2"/>
<dbReference type="Pfam" id="PF00117">
    <property type="entry name" value="GATase"/>
    <property type="match status" value="1"/>
</dbReference>
<dbReference type="InterPro" id="IPR044992">
    <property type="entry name" value="ChyE-like"/>
</dbReference>
<name>A0A3P5X851_9RHOB</name>
<dbReference type="InterPro" id="IPR017926">
    <property type="entry name" value="GATASE"/>
</dbReference>
<dbReference type="OrthoDB" id="9794816at2"/>
<reference evidence="2 3" key="1">
    <citation type="submission" date="2018-11" db="EMBL/GenBank/DDBJ databases">
        <authorList>
            <person name="Criscuolo A."/>
        </authorList>
    </citation>
    <scope>NUCLEOTIDE SEQUENCE [LARGE SCALE GENOMIC DNA]</scope>
    <source>
        <strain evidence="2">ACIP111625</strain>
    </source>
</reference>
<dbReference type="GO" id="GO:0003922">
    <property type="term" value="F:GMP synthase (glutamine-hydrolyzing) activity"/>
    <property type="evidence" value="ECO:0007669"/>
    <property type="project" value="UniProtKB-EC"/>
</dbReference>
<sequence length="231" mass="24668">MRVAIVENTPSTQHGQLGVALHEAGAAIDLYKPRQGDVLPAGINADALVVFGGEQAANDDAAHPYLPQLAQMMRDWSGAGLPVLGVCLGAQILARGFGAENLLGQAPEFGWCEVELTAEAGEDPVLGHLPARFPIYQMHTDTFGLPEGAVRLAGSSVTPNQCFRIGRATYGMQFHFEANRNVAAAWNHDFPEVIERMRPGWLRDMPAEAARLGAAADAHGLAIARAWVALI</sequence>
<keyword evidence="2" id="KW-0436">Ligase</keyword>
<dbReference type="Proteomes" id="UP000277498">
    <property type="component" value="Unassembled WGS sequence"/>
</dbReference>
<dbReference type="EMBL" id="UXAW01000081">
    <property type="protein sequence ID" value="VDC30847.1"/>
    <property type="molecule type" value="Genomic_DNA"/>
</dbReference>
<evidence type="ECO:0000313" key="2">
    <source>
        <dbReference type="EMBL" id="VDC30847.1"/>
    </source>
</evidence>
<evidence type="ECO:0000313" key="3">
    <source>
        <dbReference type="Proteomes" id="UP000277498"/>
    </source>
</evidence>
<dbReference type="Gene3D" id="3.40.50.880">
    <property type="match status" value="1"/>
</dbReference>
<dbReference type="AlphaFoldDB" id="A0A3P5X851"/>
<dbReference type="PROSITE" id="PS51273">
    <property type="entry name" value="GATASE_TYPE_1"/>
    <property type="match status" value="1"/>
</dbReference>
<protein>
    <submittedName>
        <fullName evidence="2">GMP synthase [glutamine-hydrolyzing]</fullName>
        <ecNumber evidence="2">6.3.5.2</ecNumber>
    </submittedName>
</protein>
<dbReference type="GO" id="GO:0005829">
    <property type="term" value="C:cytosol"/>
    <property type="evidence" value="ECO:0007669"/>
    <property type="project" value="TreeGrafter"/>
</dbReference>
<evidence type="ECO:0000259" key="1">
    <source>
        <dbReference type="Pfam" id="PF00117"/>
    </source>
</evidence>
<dbReference type="PANTHER" id="PTHR42695">
    <property type="entry name" value="GLUTAMINE AMIDOTRANSFERASE YLR126C-RELATED"/>
    <property type="match status" value="1"/>
</dbReference>
<dbReference type="RefSeq" id="WP_124087465.1">
    <property type="nucleotide sequence ID" value="NZ_UXAW01000081.1"/>
</dbReference>
<accession>A0A3P5X851</accession>
<dbReference type="PANTHER" id="PTHR42695:SF5">
    <property type="entry name" value="GLUTAMINE AMIDOTRANSFERASE YLR126C-RELATED"/>
    <property type="match status" value="1"/>
</dbReference>
<proteinExistence type="predicted"/>
<keyword evidence="3" id="KW-1185">Reference proteome</keyword>
<dbReference type="CDD" id="cd01741">
    <property type="entry name" value="GATase1_1"/>
    <property type="match status" value="1"/>
</dbReference>
<organism evidence="2 3">
    <name type="scientific">Pseudogemmobacter humi</name>
    <dbReference type="NCBI Taxonomy" id="2483812"/>
    <lineage>
        <taxon>Bacteria</taxon>
        <taxon>Pseudomonadati</taxon>
        <taxon>Pseudomonadota</taxon>
        <taxon>Alphaproteobacteria</taxon>
        <taxon>Rhodobacterales</taxon>
        <taxon>Paracoccaceae</taxon>
        <taxon>Pseudogemmobacter</taxon>
    </lineage>
</organism>